<dbReference type="EMBL" id="JANBUJ010001597">
    <property type="protein sequence ID" value="KAJ2766801.1"/>
    <property type="molecule type" value="Genomic_DNA"/>
</dbReference>
<evidence type="ECO:0000313" key="2">
    <source>
        <dbReference type="Proteomes" id="UP001140234"/>
    </source>
</evidence>
<accession>A0ACC1JT61</accession>
<dbReference type="Proteomes" id="UP001140234">
    <property type="component" value="Unassembled WGS sequence"/>
</dbReference>
<feature type="non-terminal residue" evidence="1">
    <location>
        <position position="317"/>
    </location>
</feature>
<name>A0ACC1JT61_9FUNG</name>
<organism evidence="1 2">
    <name type="scientific">Coemansia nantahalensis</name>
    <dbReference type="NCBI Taxonomy" id="2789366"/>
    <lineage>
        <taxon>Eukaryota</taxon>
        <taxon>Fungi</taxon>
        <taxon>Fungi incertae sedis</taxon>
        <taxon>Zoopagomycota</taxon>
        <taxon>Kickxellomycotina</taxon>
        <taxon>Kickxellomycetes</taxon>
        <taxon>Kickxellales</taxon>
        <taxon>Kickxellaceae</taxon>
        <taxon>Coemansia</taxon>
    </lineage>
</organism>
<proteinExistence type="predicted"/>
<comment type="caution">
    <text evidence="1">The sequence shown here is derived from an EMBL/GenBank/DDBJ whole genome shotgun (WGS) entry which is preliminary data.</text>
</comment>
<reference evidence="1" key="1">
    <citation type="submission" date="2022-07" db="EMBL/GenBank/DDBJ databases">
        <title>Phylogenomic reconstructions and comparative analyses of Kickxellomycotina fungi.</title>
        <authorList>
            <person name="Reynolds N.K."/>
            <person name="Stajich J.E."/>
            <person name="Barry K."/>
            <person name="Grigoriev I.V."/>
            <person name="Crous P."/>
            <person name="Smith M.E."/>
        </authorList>
    </citation>
    <scope>NUCLEOTIDE SEQUENCE</scope>
    <source>
        <strain evidence="1">CBS 109366</strain>
    </source>
</reference>
<keyword evidence="2" id="KW-1185">Reference proteome</keyword>
<evidence type="ECO:0000313" key="1">
    <source>
        <dbReference type="EMBL" id="KAJ2766801.1"/>
    </source>
</evidence>
<protein>
    <submittedName>
        <fullName evidence="1">Uncharacterized protein</fullName>
    </submittedName>
</protein>
<gene>
    <name evidence="1" type="ORF">IWQ57_004214</name>
</gene>
<sequence length="317" mass="33791">MAKVRHGDPIVVRLKSHHDPRIEAVVVTYLPPAARPGRLYTRSPATGFWSVQPFATAAVVPPQRARLPCVPPAPAAGLAARIQQSMVHIEAHPLCPADGYYSEVLSGSGSIVDRRHGLILCSTRLVANPTCDIAVTFGGIQRIHATLAYVHPLYPVAFLKYDPALLTDEAAVPDCDLELTAGADDPGRLQTGDAVTVFASSELSGVALFQTAVAGRTLLRSDTCKWCVSRNVVNTEFFALASEPPRICEGLGIVCDGAGRVRGLWVPFPVCSHVDMVRHAAGLDIALVLPVLAQLQRTGAVAGDVHVLDVEFGHEPL</sequence>